<dbReference type="InterPro" id="IPR004117">
    <property type="entry name" value="7tm6_olfct_rcpt"/>
</dbReference>
<evidence type="ECO:0000256" key="4">
    <source>
        <dbReference type="ARBA" id="ARBA00022692"/>
    </source>
</evidence>
<dbReference type="PANTHER" id="PTHR21137">
    <property type="entry name" value="ODORANT RECEPTOR"/>
    <property type="match status" value="1"/>
</dbReference>
<evidence type="ECO:0000256" key="5">
    <source>
        <dbReference type="ARBA" id="ARBA00022725"/>
    </source>
</evidence>
<proteinExistence type="inferred from homology"/>
<evidence type="ECO:0000256" key="10">
    <source>
        <dbReference type="RuleBase" id="RU351113"/>
    </source>
</evidence>
<protein>
    <recommendedName>
        <fullName evidence="10">Odorant receptor</fullName>
    </recommendedName>
</protein>
<organism evidence="11 12">
    <name type="scientific">Dinoponera quadriceps</name>
    <name type="common">South American ant</name>
    <dbReference type="NCBI Taxonomy" id="609295"/>
    <lineage>
        <taxon>Eukaryota</taxon>
        <taxon>Metazoa</taxon>
        <taxon>Ecdysozoa</taxon>
        <taxon>Arthropoda</taxon>
        <taxon>Hexapoda</taxon>
        <taxon>Insecta</taxon>
        <taxon>Pterygota</taxon>
        <taxon>Neoptera</taxon>
        <taxon>Endopterygota</taxon>
        <taxon>Hymenoptera</taxon>
        <taxon>Apocrita</taxon>
        <taxon>Aculeata</taxon>
        <taxon>Formicoidea</taxon>
        <taxon>Formicidae</taxon>
        <taxon>Ponerinae</taxon>
        <taxon>Ponerini</taxon>
        <taxon>Dinoponera</taxon>
    </lineage>
</organism>
<dbReference type="GO" id="GO:0007165">
    <property type="term" value="P:signal transduction"/>
    <property type="evidence" value="ECO:0007669"/>
    <property type="project" value="UniProtKB-KW"/>
</dbReference>
<feature type="transmembrane region" description="Helical" evidence="10">
    <location>
        <begin position="284"/>
        <end position="303"/>
    </location>
</feature>
<dbReference type="OrthoDB" id="6765072at2759"/>
<keyword evidence="9 10" id="KW-0807">Transducer</keyword>
<feature type="transmembrane region" description="Helical" evidence="10">
    <location>
        <begin position="247"/>
        <end position="272"/>
    </location>
</feature>
<evidence type="ECO:0000256" key="6">
    <source>
        <dbReference type="ARBA" id="ARBA00022989"/>
    </source>
</evidence>
<dbReference type="KEGG" id="dqu:106749161"/>
<keyword evidence="2" id="KW-1003">Cell membrane</keyword>
<reference evidence="12" key="1">
    <citation type="submission" date="2025-08" db="UniProtKB">
        <authorList>
            <consortium name="RefSeq"/>
        </authorList>
    </citation>
    <scope>IDENTIFICATION</scope>
</reference>
<keyword evidence="7 10" id="KW-0472">Membrane</keyword>
<dbReference type="GeneID" id="106749161"/>
<keyword evidence="5 10" id="KW-0552">Olfaction</keyword>
<sequence>MSTVCRSVEFGLRVIGMWPGTSISRGLSYISLMAMFQVFQYRYLFAHFSEQDLSLFMDVLSATMAYSLLFIKLILLACNARLLDEIIACVAEDWKERDASDEHAMTRMAFAARRFSNLIIASGATSVLFYATGTLMLRKNDNRTVDRELFLKMDLPFDIENGSVYVAVLVTQFIHQMSAAGILAMLDALLLTLVLHVCGQIDIVQQKLSTITRKDIERDTCMVKILVIRHQRIISFSKNIETLFSKIALIQFLSDTLIICCLGFLIVISINIPNGTTMLVKSVLFYISIGMQAFIFCFVGEYLSSKVSVFIIRHTKEACRVLQSEMIGDAAYESLWYDLKPNENRDLFFMIVRSQKRLTLTAGKFVNLSLRQFGNIVKASASYMSVLHAMY</sequence>
<feature type="transmembrane region" description="Helical" evidence="10">
    <location>
        <begin position="55"/>
        <end position="75"/>
    </location>
</feature>
<gene>
    <name evidence="12" type="primary">LOC106749161</name>
</gene>
<dbReference type="AlphaFoldDB" id="A0A6P3Y0S4"/>
<evidence type="ECO:0000256" key="8">
    <source>
        <dbReference type="ARBA" id="ARBA00023170"/>
    </source>
</evidence>
<evidence type="ECO:0000313" key="12">
    <source>
        <dbReference type="RefSeq" id="XP_014483809.1"/>
    </source>
</evidence>
<keyword evidence="3 10" id="KW-0716">Sensory transduction</keyword>
<comment type="subcellular location">
    <subcellularLocation>
        <location evidence="1 10">Cell membrane</location>
        <topology evidence="1 10">Multi-pass membrane protein</topology>
    </subcellularLocation>
</comment>
<dbReference type="GO" id="GO:0005886">
    <property type="term" value="C:plasma membrane"/>
    <property type="evidence" value="ECO:0007669"/>
    <property type="project" value="UniProtKB-SubCell"/>
</dbReference>
<dbReference type="RefSeq" id="XP_014483809.1">
    <property type="nucleotide sequence ID" value="XM_014628323.1"/>
</dbReference>
<evidence type="ECO:0000256" key="2">
    <source>
        <dbReference type="ARBA" id="ARBA00022475"/>
    </source>
</evidence>
<keyword evidence="11" id="KW-1185">Reference proteome</keyword>
<accession>A0A6P3Y0S4</accession>
<dbReference type="PANTHER" id="PTHR21137:SF35">
    <property type="entry name" value="ODORANT RECEPTOR 19A-RELATED"/>
    <property type="match status" value="1"/>
</dbReference>
<name>A0A6P3Y0S4_DINQU</name>
<comment type="similarity">
    <text evidence="10">Belongs to the insect chemoreceptor superfamily. Heteromeric odorant receptor channel (TC 1.A.69) family.</text>
</comment>
<dbReference type="Proteomes" id="UP000515204">
    <property type="component" value="Unplaced"/>
</dbReference>
<dbReference type="Pfam" id="PF02949">
    <property type="entry name" value="7tm_6"/>
    <property type="match status" value="2"/>
</dbReference>
<evidence type="ECO:0000256" key="3">
    <source>
        <dbReference type="ARBA" id="ARBA00022606"/>
    </source>
</evidence>
<comment type="caution">
    <text evidence="10">Lacks conserved residue(s) required for the propagation of feature annotation.</text>
</comment>
<feature type="transmembrane region" description="Helical" evidence="10">
    <location>
        <begin position="115"/>
        <end position="137"/>
    </location>
</feature>
<evidence type="ECO:0000313" key="11">
    <source>
        <dbReference type="Proteomes" id="UP000515204"/>
    </source>
</evidence>
<evidence type="ECO:0000256" key="9">
    <source>
        <dbReference type="ARBA" id="ARBA00023224"/>
    </source>
</evidence>
<evidence type="ECO:0000256" key="1">
    <source>
        <dbReference type="ARBA" id="ARBA00004651"/>
    </source>
</evidence>
<feature type="transmembrane region" description="Helical" evidence="10">
    <location>
        <begin position="26"/>
        <end position="43"/>
    </location>
</feature>
<keyword evidence="6 10" id="KW-1133">Transmembrane helix</keyword>
<evidence type="ECO:0000256" key="7">
    <source>
        <dbReference type="ARBA" id="ARBA00023136"/>
    </source>
</evidence>
<dbReference type="GO" id="GO:0004984">
    <property type="term" value="F:olfactory receptor activity"/>
    <property type="evidence" value="ECO:0007669"/>
    <property type="project" value="InterPro"/>
</dbReference>
<keyword evidence="8 10" id="KW-0675">Receptor</keyword>
<keyword evidence="4 10" id="KW-0812">Transmembrane</keyword>
<feature type="transmembrane region" description="Helical" evidence="10">
    <location>
        <begin position="173"/>
        <end position="198"/>
    </location>
</feature>
<dbReference type="GO" id="GO:0005549">
    <property type="term" value="F:odorant binding"/>
    <property type="evidence" value="ECO:0007669"/>
    <property type="project" value="InterPro"/>
</dbReference>